<dbReference type="AlphaFoldDB" id="A0A1E5JSL5"/>
<protein>
    <recommendedName>
        <fullName evidence="4">LvrA</fullName>
    </recommendedName>
</protein>
<comment type="caution">
    <text evidence="2">The sequence shown here is derived from an EMBL/GenBank/DDBJ whole genome shotgun (WGS) entry which is preliminary data.</text>
</comment>
<organism evidence="2 3">
    <name type="scientific">Legionella parisiensis</name>
    <dbReference type="NCBI Taxonomy" id="45071"/>
    <lineage>
        <taxon>Bacteria</taxon>
        <taxon>Pseudomonadati</taxon>
        <taxon>Pseudomonadota</taxon>
        <taxon>Gammaproteobacteria</taxon>
        <taxon>Legionellales</taxon>
        <taxon>Legionellaceae</taxon>
        <taxon>Legionella</taxon>
    </lineage>
</organism>
<dbReference type="EMBL" id="LSOG01000046">
    <property type="protein sequence ID" value="OEH47524.1"/>
    <property type="molecule type" value="Genomic_DNA"/>
</dbReference>
<keyword evidence="3" id="KW-1185">Reference proteome</keyword>
<sequence length="315" mass="36686">MKITQNKNNNEMYNQECVSIMDFMVNSEELEAIYGLPHAQQLAYLRGIRPYMDVKTGLVGVKRRISFQSIAEQIYIQPHQGVKSEKYSRAQVRRALSALERVGLISLQSEELQLILKCNLATLGYFTQNKVVTNPSQKAVTFCSEQPIVNKGFYEGYSEKPVTVEPQKAVTPLIKENNYIYLLRQFDHFWLMYPEKKSRDRAFEIFQQINPDEHLLQTMLQALDSQIKARKTKEVHGEWVPAWKFPANWLSQKCWEDEVKIELKQEKRNENRRANTSTTAHDPFWNPEAGDLASTGKDEYQQANVISLQRYRQAD</sequence>
<dbReference type="PATRIC" id="fig|45071.6.peg.1048"/>
<reference evidence="2 3" key="1">
    <citation type="submission" date="2016-02" db="EMBL/GenBank/DDBJ databases">
        <title>Secondary metabolites in Legionella.</title>
        <authorList>
            <person name="Tobias N.J."/>
            <person name="Bode H.B."/>
        </authorList>
    </citation>
    <scope>NUCLEOTIDE SEQUENCE [LARGE SCALE GENOMIC DNA]</scope>
    <source>
        <strain evidence="2 3">DSM 19216</strain>
    </source>
</reference>
<evidence type="ECO:0008006" key="4">
    <source>
        <dbReference type="Google" id="ProtNLM"/>
    </source>
</evidence>
<proteinExistence type="predicted"/>
<evidence type="ECO:0000313" key="2">
    <source>
        <dbReference type="EMBL" id="OEH47524.1"/>
    </source>
</evidence>
<dbReference type="Proteomes" id="UP000095229">
    <property type="component" value="Unassembled WGS sequence"/>
</dbReference>
<gene>
    <name evidence="2" type="ORF">lpari_01447</name>
</gene>
<accession>A0A1E5JSL5</accession>
<feature type="region of interest" description="Disordered" evidence="1">
    <location>
        <begin position="268"/>
        <end position="298"/>
    </location>
</feature>
<name>A0A1E5JSL5_9GAMM</name>
<evidence type="ECO:0000313" key="3">
    <source>
        <dbReference type="Proteomes" id="UP000095229"/>
    </source>
</evidence>
<dbReference type="STRING" id="45071.Lpar_0978"/>
<evidence type="ECO:0000256" key="1">
    <source>
        <dbReference type="SAM" id="MobiDB-lite"/>
    </source>
</evidence>